<dbReference type="InterPro" id="IPR000719">
    <property type="entry name" value="Prot_kinase_dom"/>
</dbReference>
<dbReference type="SUPFAM" id="SSF56112">
    <property type="entry name" value="Protein kinase-like (PK-like)"/>
    <property type="match status" value="1"/>
</dbReference>
<dbReference type="GO" id="GO:0005524">
    <property type="term" value="F:ATP binding"/>
    <property type="evidence" value="ECO:0007669"/>
    <property type="project" value="UniProtKB-UniRule"/>
</dbReference>
<evidence type="ECO:0000259" key="10">
    <source>
        <dbReference type="PROSITE" id="PS50011"/>
    </source>
</evidence>
<keyword evidence="5 8" id="KW-0067">ATP-binding</keyword>
<evidence type="ECO:0000256" key="9">
    <source>
        <dbReference type="SAM" id="MobiDB-lite"/>
    </source>
</evidence>
<dbReference type="GO" id="GO:0004674">
    <property type="term" value="F:protein serine/threonine kinase activity"/>
    <property type="evidence" value="ECO:0007669"/>
    <property type="project" value="UniProtKB-KW"/>
</dbReference>
<feature type="domain" description="Protein kinase" evidence="10">
    <location>
        <begin position="207"/>
        <end position="476"/>
    </location>
</feature>
<dbReference type="Gene3D" id="1.10.510.10">
    <property type="entry name" value="Transferase(Phosphotransferase) domain 1"/>
    <property type="match status" value="1"/>
</dbReference>
<keyword evidence="3 8" id="KW-0547">Nucleotide-binding</keyword>
<dbReference type="PANTHER" id="PTHR48013">
    <property type="entry name" value="DUAL SPECIFICITY MITOGEN-ACTIVATED PROTEIN KINASE KINASE 5-RELATED"/>
    <property type="match status" value="1"/>
</dbReference>
<dbReference type="Pfam" id="PF00069">
    <property type="entry name" value="Pkinase"/>
    <property type="match status" value="1"/>
</dbReference>
<evidence type="ECO:0000313" key="11">
    <source>
        <dbReference type="Proteomes" id="UP000887572"/>
    </source>
</evidence>
<evidence type="ECO:0000256" key="4">
    <source>
        <dbReference type="ARBA" id="ARBA00022777"/>
    </source>
</evidence>
<accession>A0A914IH49</accession>
<evidence type="ECO:0000256" key="2">
    <source>
        <dbReference type="ARBA" id="ARBA00022679"/>
    </source>
</evidence>
<evidence type="ECO:0000313" key="12">
    <source>
        <dbReference type="WBParaSite" id="Gr19_v10_g9863.t1"/>
    </source>
</evidence>
<dbReference type="InterPro" id="IPR011009">
    <property type="entry name" value="Kinase-like_dom_sf"/>
</dbReference>
<keyword evidence="11" id="KW-1185">Reference proteome</keyword>
<keyword evidence="4" id="KW-0418">Kinase</keyword>
<feature type="region of interest" description="Disordered" evidence="9">
    <location>
        <begin position="1"/>
        <end position="41"/>
    </location>
</feature>
<feature type="compositionally biased region" description="Low complexity" evidence="9">
    <location>
        <begin position="14"/>
        <end position="41"/>
    </location>
</feature>
<dbReference type="GO" id="GO:0004708">
    <property type="term" value="F:MAP kinase kinase activity"/>
    <property type="evidence" value="ECO:0007669"/>
    <property type="project" value="UniProtKB-EC"/>
</dbReference>
<feature type="compositionally biased region" description="Basic and acidic residues" evidence="9">
    <location>
        <begin position="101"/>
        <end position="114"/>
    </location>
</feature>
<name>A0A914IH49_GLORO</name>
<dbReference type="Gene3D" id="3.30.200.20">
    <property type="entry name" value="Phosphorylase Kinase, domain 1"/>
    <property type="match status" value="1"/>
</dbReference>
<feature type="region of interest" description="Disordered" evidence="9">
    <location>
        <begin position="88"/>
        <end position="120"/>
    </location>
</feature>
<dbReference type="EC" id="2.7.12.2" evidence="7"/>
<dbReference type="GO" id="GO:0051403">
    <property type="term" value="P:stress-activated MAPK cascade"/>
    <property type="evidence" value="ECO:0007669"/>
    <property type="project" value="TreeGrafter"/>
</dbReference>
<dbReference type="WBParaSite" id="Gr19_v10_g9863.t1">
    <property type="protein sequence ID" value="Gr19_v10_g9863.t1"/>
    <property type="gene ID" value="Gr19_v10_g9863"/>
</dbReference>
<evidence type="ECO:0000256" key="7">
    <source>
        <dbReference type="ARBA" id="ARBA00038999"/>
    </source>
</evidence>
<proteinExistence type="inferred from homology"/>
<evidence type="ECO:0000256" key="5">
    <source>
        <dbReference type="ARBA" id="ARBA00022840"/>
    </source>
</evidence>
<dbReference type="PANTHER" id="PTHR48013:SF11">
    <property type="entry name" value="LICORNE"/>
    <property type="match status" value="1"/>
</dbReference>
<evidence type="ECO:0000256" key="1">
    <source>
        <dbReference type="ARBA" id="ARBA00022527"/>
    </source>
</evidence>
<comment type="similarity">
    <text evidence="6">Belongs to the protein kinase superfamily. STE Ser/Thr protein kinase family. MAP kinase kinase subfamily.</text>
</comment>
<protein>
    <recommendedName>
        <fullName evidence="7">mitogen-activated protein kinase kinase</fullName>
        <ecNumber evidence="7">2.7.12.2</ecNumber>
    </recommendedName>
</protein>
<dbReference type="InterPro" id="IPR008271">
    <property type="entry name" value="Ser/Thr_kinase_AS"/>
</dbReference>
<evidence type="ECO:0000256" key="6">
    <source>
        <dbReference type="ARBA" id="ARBA00038035"/>
    </source>
</evidence>
<evidence type="ECO:0000256" key="8">
    <source>
        <dbReference type="PROSITE-ProRule" id="PRU10141"/>
    </source>
</evidence>
<dbReference type="SMART" id="SM00220">
    <property type="entry name" value="S_TKc"/>
    <property type="match status" value="1"/>
</dbReference>
<sequence>MRSAPTTPRGGGCSSSAASTPAASSSSATTPGTATTSSSSAASSRHNYYSHHLQTAGGGLLSPIHQRFIDIEARLRSWRITFKQLSSGGINNSKKASRRSASHDPEEEKGETPTRRRTSNKLLLLRSCEELDEESSRTCPVPRKRLHMNLQGLSRPRPRLELDAVSSNDSLSPEEVLNRFQLIQAKSGQLNIGGQVFKVELKDLQRMGQDAQLGTGASGSVCKYKFRSRPIAVKQMKRTDSVDESKRIFMDLEVISKCKDCRYIVNYYGYIITFDYLYICMELMCTCLDKLLIRRRADPSRGPDEVGLPEEIIGHIALSVLRALDYLKETHKIMHRDVKPSNILLDWFGNIKLCDFGISGKLIESKASTRTGCTGYLAPERINIDSGASCPYDVRADVWSLGITLVQLATGRFPYECVTNALELMITIHNHEPPRLEPNQDGLQFSVEFCQFVSDCLQKDMNRRPKFKELLEKPFLQRAVMFEQNGDVDVALWCASQQGDSEDAITARAQYEAQYGGRS</sequence>
<organism evidence="11 12">
    <name type="scientific">Globodera rostochiensis</name>
    <name type="common">Golden nematode worm</name>
    <name type="synonym">Heterodera rostochiensis</name>
    <dbReference type="NCBI Taxonomy" id="31243"/>
    <lineage>
        <taxon>Eukaryota</taxon>
        <taxon>Metazoa</taxon>
        <taxon>Ecdysozoa</taxon>
        <taxon>Nematoda</taxon>
        <taxon>Chromadorea</taxon>
        <taxon>Rhabditida</taxon>
        <taxon>Tylenchina</taxon>
        <taxon>Tylenchomorpha</taxon>
        <taxon>Tylenchoidea</taxon>
        <taxon>Heteroderidae</taxon>
        <taxon>Heteroderinae</taxon>
        <taxon>Globodera</taxon>
    </lineage>
</organism>
<keyword evidence="1" id="KW-0723">Serine/threonine-protein kinase</keyword>
<feature type="binding site" evidence="8">
    <location>
        <position position="234"/>
    </location>
    <ligand>
        <name>ATP</name>
        <dbReference type="ChEBI" id="CHEBI:30616"/>
    </ligand>
</feature>
<dbReference type="PROSITE" id="PS00107">
    <property type="entry name" value="PROTEIN_KINASE_ATP"/>
    <property type="match status" value="1"/>
</dbReference>
<dbReference type="FunFam" id="3.30.200.20:FF:000040">
    <property type="entry name" value="Dual specificity mitogen-activated protein kinase kinase"/>
    <property type="match status" value="1"/>
</dbReference>
<dbReference type="PROSITE" id="PS00108">
    <property type="entry name" value="PROTEIN_KINASE_ST"/>
    <property type="match status" value="1"/>
</dbReference>
<dbReference type="Proteomes" id="UP000887572">
    <property type="component" value="Unplaced"/>
</dbReference>
<keyword evidence="2" id="KW-0808">Transferase</keyword>
<evidence type="ECO:0000256" key="3">
    <source>
        <dbReference type="ARBA" id="ARBA00022741"/>
    </source>
</evidence>
<reference evidence="12" key="1">
    <citation type="submission" date="2022-11" db="UniProtKB">
        <authorList>
            <consortium name="WormBaseParasite"/>
        </authorList>
    </citation>
    <scope>IDENTIFICATION</scope>
</reference>
<dbReference type="AlphaFoldDB" id="A0A914IH49"/>
<dbReference type="PROSITE" id="PS50011">
    <property type="entry name" value="PROTEIN_KINASE_DOM"/>
    <property type="match status" value="1"/>
</dbReference>
<dbReference type="InterPro" id="IPR017441">
    <property type="entry name" value="Protein_kinase_ATP_BS"/>
</dbReference>